<evidence type="ECO:0000313" key="6">
    <source>
        <dbReference type="EMBL" id="MEK8044833.1"/>
    </source>
</evidence>
<feature type="domain" description="Cytochrome c" evidence="5">
    <location>
        <begin position="99"/>
        <end position="182"/>
    </location>
</feature>
<dbReference type="Gene3D" id="1.10.760.10">
    <property type="entry name" value="Cytochrome c-like domain"/>
    <property type="match status" value="2"/>
</dbReference>
<sequence>MTDSLAQRLRACTACHAASDQTLSDTFVPRLAGKPAAYLHEQLRSFQQGRRLYQPMQGLLAPLPDAYLADIARFFATQPVVLAPPTPLGDAALRTRGEALALRGDAAAKVPACVACHGAALTGVLPATPGLVGLPRNYLVAQLGAWRSGARQARSPDCMSQIARALDQNDLAAVAAWLASQPLPAVHDAVPLASLPAPPPMACGSIPAVGADNRGAVRP</sequence>
<dbReference type="RefSeq" id="WP_341396993.1">
    <property type="nucleotide sequence ID" value="NZ_JBBUTI010000001.1"/>
</dbReference>
<accession>A0ABU9BZ11</accession>
<dbReference type="PIRSF" id="PIRSF000005">
    <property type="entry name" value="Cytochrome_c4"/>
    <property type="match status" value="1"/>
</dbReference>
<dbReference type="InterPro" id="IPR036909">
    <property type="entry name" value="Cyt_c-like_dom_sf"/>
</dbReference>
<protein>
    <submittedName>
        <fullName evidence="6">C-type cytochrome</fullName>
    </submittedName>
</protein>
<keyword evidence="7" id="KW-1185">Reference proteome</keyword>
<evidence type="ECO:0000259" key="5">
    <source>
        <dbReference type="PROSITE" id="PS51007"/>
    </source>
</evidence>
<dbReference type="Pfam" id="PF00034">
    <property type="entry name" value="Cytochrom_C"/>
    <property type="match status" value="1"/>
</dbReference>
<evidence type="ECO:0000256" key="2">
    <source>
        <dbReference type="ARBA" id="ARBA00022723"/>
    </source>
</evidence>
<evidence type="ECO:0000256" key="3">
    <source>
        <dbReference type="ARBA" id="ARBA00023004"/>
    </source>
</evidence>
<evidence type="ECO:0000256" key="1">
    <source>
        <dbReference type="ARBA" id="ARBA00022617"/>
    </source>
</evidence>
<dbReference type="EMBL" id="JBBUTI010000001">
    <property type="protein sequence ID" value="MEK8044833.1"/>
    <property type="molecule type" value="Genomic_DNA"/>
</dbReference>
<organism evidence="6 7">
    <name type="scientific">Ideonella margarita</name>
    <dbReference type="NCBI Taxonomy" id="2984191"/>
    <lineage>
        <taxon>Bacteria</taxon>
        <taxon>Pseudomonadati</taxon>
        <taxon>Pseudomonadota</taxon>
        <taxon>Betaproteobacteria</taxon>
        <taxon>Burkholderiales</taxon>
        <taxon>Sphaerotilaceae</taxon>
        <taxon>Ideonella</taxon>
    </lineage>
</organism>
<dbReference type="SUPFAM" id="SSF46626">
    <property type="entry name" value="Cytochrome c"/>
    <property type="match status" value="2"/>
</dbReference>
<evidence type="ECO:0000256" key="4">
    <source>
        <dbReference type="PROSITE-ProRule" id="PRU00433"/>
    </source>
</evidence>
<dbReference type="InterPro" id="IPR024167">
    <property type="entry name" value="Cytochrome_c4-like"/>
</dbReference>
<name>A0ABU9BZ11_9BURK</name>
<dbReference type="InterPro" id="IPR050597">
    <property type="entry name" value="Cytochrome_c_Oxidase_Subunit"/>
</dbReference>
<reference evidence="6 7" key="1">
    <citation type="submission" date="2024-04" db="EMBL/GenBank/DDBJ databases">
        <title>Novel species of the genus Ideonella isolated from streams.</title>
        <authorList>
            <person name="Lu H."/>
        </authorList>
    </citation>
    <scope>NUCLEOTIDE SEQUENCE [LARGE SCALE GENOMIC DNA]</scope>
    <source>
        <strain evidence="6 7">LYT19W</strain>
    </source>
</reference>
<evidence type="ECO:0000313" key="7">
    <source>
        <dbReference type="Proteomes" id="UP001379945"/>
    </source>
</evidence>
<proteinExistence type="predicted"/>
<dbReference type="PROSITE" id="PS51007">
    <property type="entry name" value="CYTC"/>
    <property type="match status" value="2"/>
</dbReference>
<feature type="domain" description="Cytochrome c" evidence="5">
    <location>
        <begin position="1"/>
        <end position="79"/>
    </location>
</feature>
<dbReference type="Proteomes" id="UP001379945">
    <property type="component" value="Unassembled WGS sequence"/>
</dbReference>
<gene>
    <name evidence="6" type="ORF">AACH00_00575</name>
</gene>
<dbReference type="InterPro" id="IPR009056">
    <property type="entry name" value="Cyt_c-like_dom"/>
</dbReference>
<dbReference type="PANTHER" id="PTHR33751:SF11">
    <property type="entry name" value="BLL4483 PROTEIN"/>
    <property type="match status" value="1"/>
</dbReference>
<keyword evidence="3 4" id="KW-0408">Iron</keyword>
<keyword evidence="2 4" id="KW-0479">Metal-binding</keyword>
<comment type="caution">
    <text evidence="6">The sequence shown here is derived from an EMBL/GenBank/DDBJ whole genome shotgun (WGS) entry which is preliminary data.</text>
</comment>
<keyword evidence="1 4" id="KW-0349">Heme</keyword>
<dbReference type="PANTHER" id="PTHR33751">
    <property type="entry name" value="CBB3-TYPE CYTOCHROME C OXIDASE SUBUNIT FIXP"/>
    <property type="match status" value="1"/>
</dbReference>